<evidence type="ECO:0000313" key="10">
    <source>
        <dbReference type="EMBL" id="EDL98405.1"/>
    </source>
</evidence>
<dbReference type="InterPro" id="IPR009079">
    <property type="entry name" value="4_helix_cytokine-like_core"/>
</dbReference>
<protein>
    <submittedName>
        <fullName evidence="10">Proliferin related protein</fullName>
    </submittedName>
</protein>
<gene>
    <name evidence="11" type="primary">Prl7d1</name>
    <name evidence="10" type="synonym">Plfr</name>
    <name evidence="10" type="ORF">rCG_44141</name>
</gene>
<keyword evidence="5 9" id="KW-0732">Signal</keyword>
<dbReference type="OrthoDB" id="9593551at2759"/>
<name>F7F8M3_RAT</name>
<keyword evidence="3" id="KW-0964">Secreted</keyword>
<dbReference type="RefSeq" id="NP_445816.1">
    <property type="nucleotide sequence ID" value="NM_053364.2"/>
</dbReference>
<dbReference type="CDD" id="cd10288">
    <property type="entry name" value="prolactin_like"/>
    <property type="match status" value="1"/>
</dbReference>
<feature type="signal peptide" evidence="9">
    <location>
        <begin position="1"/>
        <end position="30"/>
    </location>
</feature>
<dbReference type="RGD" id="621307">
    <property type="gene designation" value="Prl7d1"/>
</dbReference>
<dbReference type="Gene3D" id="1.20.1250.10">
    <property type="match status" value="1"/>
</dbReference>
<dbReference type="PANTHER" id="PTHR11417:SF20">
    <property type="entry name" value="PROLACTIN-7D1"/>
    <property type="match status" value="1"/>
</dbReference>
<dbReference type="SMR" id="F7F8M3"/>
<dbReference type="GO" id="GO:0043537">
    <property type="term" value="P:negative regulation of blood vessel endothelial cell migration"/>
    <property type="evidence" value="ECO:0007669"/>
    <property type="project" value="Ensembl"/>
</dbReference>
<keyword evidence="4 8" id="KW-0372">Hormone</keyword>
<dbReference type="Pfam" id="PF00103">
    <property type="entry name" value="Hormone_1"/>
    <property type="match status" value="1"/>
</dbReference>
<evidence type="ECO:0000256" key="8">
    <source>
        <dbReference type="RuleBase" id="RU003618"/>
    </source>
</evidence>
<dbReference type="GeneID" id="84377"/>
<sequence length="245" mass="27821">MPPSLIQSCSSGALLMLLMANLFLWEKVSSAPINASETTLNDLKDLFDNATVISGKMAELGFAMRKEFFSNSFSSDIFTNIILDLHKSKENIIKAFNSCHTVPINFPETTEDIRMTSFEEFLKMILQTLLAWKDPLQHLVTELSALPGCPYSILSKAKAIEAKNKDLLEYIKRIISMVNPAIKENEDYPIWSDLDSLQAADKEIQFFALYMFSFCLRSDLESLDFLVNFLKCLLLYNDNVCYSGF</sequence>
<dbReference type="OMA" id="IVEFCIY"/>
<dbReference type="EMBL" id="CH473977">
    <property type="protein sequence ID" value="EDL98405.1"/>
    <property type="molecule type" value="Genomic_DNA"/>
</dbReference>
<dbReference type="CTD" id="18814"/>
<comment type="subcellular location">
    <subcellularLocation>
        <location evidence="1 8">Secreted</location>
    </subcellularLocation>
</comment>
<dbReference type="GO" id="GO:0005179">
    <property type="term" value="F:hormone activity"/>
    <property type="evidence" value="ECO:0007669"/>
    <property type="project" value="UniProtKB-KW"/>
</dbReference>
<dbReference type="GO" id="GO:0046872">
    <property type="term" value="F:metal ion binding"/>
    <property type="evidence" value="ECO:0007669"/>
    <property type="project" value="UniProtKB-KW"/>
</dbReference>
<comment type="similarity">
    <text evidence="2 8">Belongs to the somatotropin/prolactin family.</text>
</comment>
<evidence type="ECO:0000313" key="11">
    <source>
        <dbReference type="RGD" id="621307"/>
    </source>
</evidence>
<evidence type="ECO:0000256" key="1">
    <source>
        <dbReference type="ARBA" id="ARBA00004613"/>
    </source>
</evidence>
<dbReference type="PRINTS" id="PR00836">
    <property type="entry name" value="SOMATOTROPIN"/>
</dbReference>
<dbReference type="InterPro" id="IPR001400">
    <property type="entry name" value="Somatotropin/Prolactin"/>
</dbReference>
<evidence type="ECO:0000256" key="9">
    <source>
        <dbReference type="SAM" id="SignalP"/>
    </source>
</evidence>
<dbReference type="GO" id="GO:0060674">
    <property type="term" value="P:placenta blood vessel development"/>
    <property type="evidence" value="ECO:0007669"/>
    <property type="project" value="Ensembl"/>
</dbReference>
<organism evidence="10">
    <name type="scientific">Rattus norvegicus</name>
    <name type="common">Rat</name>
    <dbReference type="NCBI Taxonomy" id="10116"/>
    <lineage>
        <taxon>Eukaryota</taxon>
        <taxon>Metazoa</taxon>
        <taxon>Chordata</taxon>
        <taxon>Craniata</taxon>
        <taxon>Vertebrata</taxon>
        <taxon>Euteleostomi</taxon>
        <taxon>Mammalia</taxon>
        <taxon>Eutheria</taxon>
        <taxon>Euarchontoglires</taxon>
        <taxon>Glires</taxon>
        <taxon>Rodentia</taxon>
        <taxon>Myomorpha</taxon>
        <taxon>Muroidea</taxon>
        <taxon>Muridae</taxon>
        <taxon>Murinae</taxon>
        <taxon>Rattus</taxon>
    </lineage>
</organism>
<dbReference type="PANTHER" id="PTHR11417">
    <property type="entry name" value="SOMATOTROPIN,PROLACTIN"/>
    <property type="match status" value="1"/>
</dbReference>
<evidence type="ECO:0000256" key="6">
    <source>
        <dbReference type="ARBA" id="ARBA00023157"/>
    </source>
</evidence>
<accession>F7F8M3</accession>
<dbReference type="AGR" id="RGD:621307"/>
<evidence type="ECO:0000256" key="5">
    <source>
        <dbReference type="ARBA" id="ARBA00022729"/>
    </source>
</evidence>
<evidence type="ECO:0000256" key="4">
    <source>
        <dbReference type="ARBA" id="ARBA00022702"/>
    </source>
</evidence>
<keyword evidence="6" id="KW-1015">Disulfide bond</keyword>
<evidence type="ECO:0000256" key="2">
    <source>
        <dbReference type="ARBA" id="ARBA00008474"/>
    </source>
</evidence>
<dbReference type="SUPFAM" id="SSF47266">
    <property type="entry name" value="4-helical cytokines"/>
    <property type="match status" value="1"/>
</dbReference>
<dbReference type="Proteomes" id="UP000234681">
    <property type="component" value="Chromosome 17"/>
</dbReference>
<dbReference type="GO" id="GO:0043534">
    <property type="term" value="P:blood vessel endothelial cell migration"/>
    <property type="evidence" value="ECO:0007669"/>
    <property type="project" value="Ensembl"/>
</dbReference>
<dbReference type="GO" id="GO:0005615">
    <property type="term" value="C:extracellular space"/>
    <property type="evidence" value="ECO:0007669"/>
    <property type="project" value="Ensembl"/>
</dbReference>
<feature type="chain" id="PRO_5040119295" evidence="9">
    <location>
        <begin position="31"/>
        <end position="245"/>
    </location>
</feature>
<reference evidence="10" key="2">
    <citation type="submission" date="2005-07" db="EMBL/GenBank/DDBJ databases">
        <authorList>
            <person name="Mural R.J."/>
            <person name="Li P.W."/>
            <person name="Adams M.D."/>
            <person name="Amanatides P.G."/>
            <person name="Baden-Tillson H."/>
            <person name="Barnstead M."/>
            <person name="Chin S.H."/>
            <person name="Dew I."/>
            <person name="Evans C.A."/>
            <person name="Ferriera S."/>
            <person name="Flanigan M."/>
            <person name="Fosler C."/>
            <person name="Glodek A."/>
            <person name="Gu Z."/>
            <person name="Holt R.A."/>
            <person name="Jennings D."/>
            <person name="Kraft C.L."/>
            <person name="Lu F."/>
            <person name="Nguyen T."/>
            <person name="Nusskern D.R."/>
            <person name="Pfannkoch C.M."/>
            <person name="Sitter C."/>
            <person name="Sutton G.G."/>
            <person name="Venter J.C."/>
            <person name="Wang Z."/>
            <person name="Woodage T."/>
            <person name="Zheng X.H."/>
            <person name="Zhong F."/>
        </authorList>
    </citation>
    <scope>NUCLEOTIDE SEQUENCE</scope>
    <source>
        <strain evidence="10">BN</strain>
    </source>
</reference>
<dbReference type="GO" id="GO:0016525">
    <property type="term" value="P:negative regulation of angiogenesis"/>
    <property type="evidence" value="ECO:0007669"/>
    <property type="project" value="Ensembl"/>
</dbReference>
<evidence type="ECO:0000256" key="3">
    <source>
        <dbReference type="ARBA" id="ARBA00022525"/>
    </source>
</evidence>
<dbReference type="KEGG" id="rno:84377"/>
<dbReference type="FunFam" id="1.20.1250.10:FF:000041">
    <property type="entry name" value="Growth hormone d20"/>
    <property type="match status" value="1"/>
</dbReference>
<keyword evidence="7" id="KW-0862">Zinc</keyword>
<reference evidence="10" key="1">
    <citation type="journal article" date="2005" name="Genome Res.">
        <title>Gene and alternative splicing annotation with AIR.</title>
        <authorList>
            <person name="Florea L."/>
            <person name="Di Francesco V."/>
            <person name="Miller J."/>
            <person name="Turner R."/>
            <person name="Yao A."/>
            <person name="Harris M."/>
            <person name="Walenz B."/>
            <person name="Mobarry C."/>
            <person name="Merkulov G.V."/>
            <person name="Charlab R."/>
            <person name="Dew I."/>
            <person name="Deng Z."/>
            <person name="Istrail S."/>
            <person name="Li P."/>
            <person name="Sutton G."/>
        </authorList>
    </citation>
    <scope>NUCLEOTIDE SEQUENCE</scope>
    <source>
        <strain evidence="10">BN</strain>
    </source>
</reference>
<evidence type="ECO:0000256" key="7">
    <source>
        <dbReference type="PIRSR" id="PIRSR601400-1"/>
    </source>
</evidence>
<proteinExistence type="inferred from homology"/>
<keyword evidence="7" id="KW-0479">Metal-binding</keyword>
<feature type="binding site" evidence="7">
    <location>
        <position position="224"/>
    </location>
    <ligand>
        <name>Zn(2+)</name>
        <dbReference type="ChEBI" id="CHEBI:29105"/>
    </ligand>
</feature>
<dbReference type="GO" id="GO:0005125">
    <property type="term" value="F:cytokine activity"/>
    <property type="evidence" value="ECO:0007669"/>
    <property type="project" value="Ensembl"/>
</dbReference>
<dbReference type="AlphaFoldDB" id="F7F8M3"/>